<evidence type="ECO:0000313" key="1">
    <source>
        <dbReference type="EMBL" id="NHF61980.1"/>
    </source>
</evidence>
<keyword evidence="1" id="KW-0378">Hydrolase</keyword>
<gene>
    <name evidence="1" type="ORF">FK219_001780</name>
</gene>
<dbReference type="RefSeq" id="WP_152582886.1">
    <property type="nucleotide sequence ID" value="NZ_JAVJPO010000027.1"/>
</dbReference>
<dbReference type="Gene3D" id="1.10.150.240">
    <property type="entry name" value="Putative phosphatase, domain 2"/>
    <property type="match status" value="1"/>
</dbReference>
<protein>
    <submittedName>
        <fullName evidence="1">HAD family hydrolase</fullName>
    </submittedName>
</protein>
<dbReference type="EMBL" id="VIKT02000002">
    <property type="protein sequence ID" value="NHF61980.1"/>
    <property type="molecule type" value="Genomic_DNA"/>
</dbReference>
<dbReference type="OrthoDB" id="3851389at2"/>
<dbReference type="InterPro" id="IPR023214">
    <property type="entry name" value="HAD_sf"/>
</dbReference>
<comment type="caution">
    <text evidence="1">The sequence shown here is derived from an EMBL/GenBank/DDBJ whole genome shotgun (WGS) entry which is preliminary data.</text>
</comment>
<dbReference type="Gene3D" id="3.40.50.1000">
    <property type="entry name" value="HAD superfamily/HAD-like"/>
    <property type="match status" value="1"/>
</dbReference>
<keyword evidence="2" id="KW-1185">Reference proteome</keyword>
<reference evidence="1 2" key="1">
    <citation type="submission" date="2019-06" db="EMBL/GenBank/DDBJ databases">
        <authorList>
            <person name="De-Chao Zhang Q."/>
        </authorList>
    </citation>
    <scope>NUCLEOTIDE SEQUENCE [LARGE SCALE GENOMIC DNA]</scope>
    <source>
        <strain evidence="1 2">KN1116</strain>
    </source>
</reference>
<proteinExistence type="predicted"/>
<name>A0A9E5JM25_9MICO</name>
<organism evidence="1 2">
    <name type="scientific">Microcella pacifica</name>
    <dbReference type="NCBI Taxonomy" id="2591847"/>
    <lineage>
        <taxon>Bacteria</taxon>
        <taxon>Bacillati</taxon>
        <taxon>Actinomycetota</taxon>
        <taxon>Actinomycetes</taxon>
        <taxon>Micrococcales</taxon>
        <taxon>Microbacteriaceae</taxon>
        <taxon>Microcella</taxon>
    </lineage>
</organism>
<dbReference type="SUPFAM" id="SSF56784">
    <property type="entry name" value="HAD-like"/>
    <property type="match status" value="1"/>
</dbReference>
<dbReference type="InterPro" id="IPR023198">
    <property type="entry name" value="PGP-like_dom2"/>
</dbReference>
<dbReference type="InterPro" id="IPR036412">
    <property type="entry name" value="HAD-like_sf"/>
</dbReference>
<reference evidence="1 2" key="2">
    <citation type="submission" date="2020-03" db="EMBL/GenBank/DDBJ databases">
        <title>Chryseoglobus sp. isolated from a deep-sea seamount.</title>
        <authorList>
            <person name="Zhang D.-C."/>
        </authorList>
    </citation>
    <scope>NUCLEOTIDE SEQUENCE [LARGE SCALE GENOMIC DNA]</scope>
    <source>
        <strain evidence="1 2">KN1116</strain>
    </source>
</reference>
<dbReference type="Pfam" id="PF00702">
    <property type="entry name" value="Hydrolase"/>
    <property type="match status" value="1"/>
</dbReference>
<evidence type="ECO:0000313" key="2">
    <source>
        <dbReference type="Proteomes" id="UP000818266"/>
    </source>
</evidence>
<dbReference type="Proteomes" id="UP000818266">
    <property type="component" value="Unassembled WGS sequence"/>
</dbReference>
<dbReference type="GO" id="GO:0016787">
    <property type="term" value="F:hydrolase activity"/>
    <property type="evidence" value="ECO:0007669"/>
    <property type="project" value="UniProtKB-KW"/>
</dbReference>
<sequence length="228" mass="24590">MSEGLLILDFDGTLCLGDAPVIAYATEVARSLGHPERSIQEPLEAFLGGVSDGPFAGSADGYGAVAQWAREHGLGEQELSEAYLRSRATLDFGELEVSIPPGITDFLGGFRDWDRVLVTNAPREGTERLVRALGLAPHLDRVIGDAGKPAGLRALTAEGAELDTARWQRLLSVGDIWRNDLEPVADRAATALIERHPQPRARPTFRAAVIETLYGDLAHWRTASPTTA</sequence>
<dbReference type="AlphaFoldDB" id="A0A9E5JM25"/>
<accession>A0A9E5JM25</accession>